<dbReference type="STRING" id="515849.A0A090CWE5"/>
<sequence>MTLNLTRNFLLLASIATKIGASPQRHSGWASPEPTGTKTQDGLEYLRISHKPTDAPILATSRELRRGDDDAGVCGYFDNPAIPLYFSGLSLPSTRNMHQHRQLSRVLPQGRLVRRFGLSPHSMRGLHPCRVPLSNARHVMLVRALQVLVASRYDTNYWTLSNGEDGYGYCRQYHWSTSATPNRTFTVFACMPGKHTDVGTLLPTPPSGSSLATESSNDPSYEDLLRFGGSTFSSTSDTPSSKSETPVGAIVGGAIGGLAVIGAVIVAIFFMFFRSKKQVTEAKSGPGSSTSLSDHEQSVDLLPQQSPIARTWRPSSISYAPPLSGPGFTLPYPKGTSTIVSPESEDDSLEQQRQHQPLMSMRGPMSPVNAVPVEIGKAKESPIELAETCGHYELASHPVK</sequence>
<reference evidence="4 5" key="1">
    <citation type="journal article" date="2008" name="Genome Biol.">
        <title>The genome sequence of the model ascomycete fungus Podospora anserina.</title>
        <authorList>
            <person name="Espagne E."/>
            <person name="Lespinet O."/>
            <person name="Malagnac F."/>
            <person name="Da Silva C."/>
            <person name="Jaillon O."/>
            <person name="Porcel B.M."/>
            <person name="Couloux A."/>
            <person name="Aury J.-M."/>
            <person name="Segurens B."/>
            <person name="Poulain J."/>
            <person name="Anthouard V."/>
            <person name="Grossetete S."/>
            <person name="Khalili H."/>
            <person name="Coppin E."/>
            <person name="Dequard-Chablat M."/>
            <person name="Picard M."/>
            <person name="Contamine V."/>
            <person name="Arnaise S."/>
            <person name="Bourdais A."/>
            <person name="Berteaux-Lecellier V."/>
            <person name="Gautheret D."/>
            <person name="de Vries R.P."/>
            <person name="Battaglia E."/>
            <person name="Coutinho P.M."/>
            <person name="Danchin E.G.J."/>
            <person name="Henrissat B."/>
            <person name="El Khoury R."/>
            <person name="Sainsard-Chanet A."/>
            <person name="Boivin A."/>
            <person name="Pinan-Lucarre B."/>
            <person name="Sellem C.H."/>
            <person name="Debuchy R."/>
            <person name="Wincker P."/>
            <person name="Weissenbach J."/>
            <person name="Silar P."/>
        </authorList>
    </citation>
    <scope>NUCLEOTIDE SEQUENCE [LARGE SCALE GENOMIC DNA]</scope>
    <source>
        <strain evidence="5">S / ATCC MYA-4624 / DSM 980 / FGSC 10383</strain>
    </source>
</reference>
<evidence type="ECO:0000313" key="5">
    <source>
        <dbReference type="Proteomes" id="UP000001197"/>
    </source>
</evidence>
<feature type="chain" id="PRO_5001853596" evidence="3">
    <location>
        <begin position="22"/>
        <end position="400"/>
    </location>
</feature>
<keyword evidence="2" id="KW-1133">Transmembrane helix</keyword>
<evidence type="ECO:0000256" key="1">
    <source>
        <dbReference type="SAM" id="MobiDB-lite"/>
    </source>
</evidence>
<feature type="region of interest" description="Disordered" evidence="1">
    <location>
        <begin position="199"/>
        <end position="219"/>
    </location>
</feature>
<keyword evidence="2" id="KW-0472">Membrane</keyword>
<organism evidence="4 5">
    <name type="scientific">Podospora anserina (strain S / ATCC MYA-4624 / DSM 980 / FGSC 10383)</name>
    <name type="common">Pleurage anserina</name>
    <dbReference type="NCBI Taxonomy" id="515849"/>
    <lineage>
        <taxon>Eukaryota</taxon>
        <taxon>Fungi</taxon>
        <taxon>Dikarya</taxon>
        <taxon>Ascomycota</taxon>
        <taxon>Pezizomycotina</taxon>
        <taxon>Sordariomycetes</taxon>
        <taxon>Sordariomycetidae</taxon>
        <taxon>Sordariales</taxon>
        <taxon>Podosporaceae</taxon>
        <taxon>Podospora</taxon>
        <taxon>Podospora anserina</taxon>
    </lineage>
</organism>
<dbReference type="Proteomes" id="UP000001197">
    <property type="component" value="Chromosome 7"/>
</dbReference>
<evidence type="ECO:0000256" key="2">
    <source>
        <dbReference type="SAM" id="Phobius"/>
    </source>
</evidence>
<feature type="region of interest" description="Disordered" evidence="1">
    <location>
        <begin position="328"/>
        <end position="365"/>
    </location>
</feature>
<proteinExistence type="predicted"/>
<dbReference type="EMBL" id="FO904942">
    <property type="protein sequence ID" value="CDP31869.1"/>
    <property type="molecule type" value="Genomic_DNA"/>
</dbReference>
<dbReference type="InParanoid" id="A0A090CWE5"/>
<evidence type="ECO:0000313" key="4">
    <source>
        <dbReference type="EMBL" id="CDP31869.1"/>
    </source>
</evidence>
<protein>
    <submittedName>
        <fullName evidence="4">Uncharacterized protein</fullName>
    </submittedName>
</protein>
<feature type="signal peptide" evidence="3">
    <location>
        <begin position="1"/>
        <end position="21"/>
    </location>
</feature>
<feature type="compositionally biased region" description="Polar residues" evidence="1">
    <location>
        <begin position="207"/>
        <end position="219"/>
    </location>
</feature>
<accession>A0A090CWE5</accession>
<feature type="transmembrane region" description="Helical" evidence="2">
    <location>
        <begin position="247"/>
        <end position="273"/>
    </location>
</feature>
<keyword evidence="2" id="KW-0812">Transmembrane</keyword>
<evidence type="ECO:0000256" key="3">
    <source>
        <dbReference type="SAM" id="SignalP"/>
    </source>
</evidence>
<dbReference type="AlphaFoldDB" id="A0A090CWE5"/>
<name>A0A090CWE5_PODAN</name>
<keyword evidence="3" id="KW-0732">Signal</keyword>
<reference evidence="5" key="2">
    <citation type="journal article" date="2014" name="Genetics">
        <title>Maintaining two mating types: Structure of the mating type locus and its role in heterokaryosis in Podospora anserina.</title>
        <authorList>
            <person name="Grognet P."/>
            <person name="Bidard F."/>
            <person name="Kuchly C."/>
            <person name="Tong L.C.H."/>
            <person name="Coppin E."/>
            <person name="Benkhali J.A."/>
            <person name="Couloux A."/>
            <person name="Wincker P."/>
            <person name="Debuchy R."/>
            <person name="Silar P."/>
        </authorList>
    </citation>
    <scope>GENOME REANNOTATION</scope>
    <source>
        <strain evidence="5">S / ATCC MYA-4624 / DSM 980 / FGSC 10383</strain>
    </source>
</reference>
<keyword evidence="5" id="KW-1185">Reference proteome</keyword>